<evidence type="ECO:0000256" key="6">
    <source>
        <dbReference type="ARBA" id="ARBA00022840"/>
    </source>
</evidence>
<dbReference type="InterPro" id="IPR003439">
    <property type="entry name" value="ABC_transporter-like_ATP-bd"/>
</dbReference>
<keyword evidence="3" id="KW-0813">Transport</keyword>
<evidence type="ECO:0000256" key="9">
    <source>
        <dbReference type="SAM" id="Phobius"/>
    </source>
</evidence>
<dbReference type="PROSITE" id="PS50893">
    <property type="entry name" value="ABC_TRANSPORTER_2"/>
    <property type="match status" value="1"/>
</dbReference>
<dbReference type="GO" id="GO:0043190">
    <property type="term" value="C:ATP-binding cassette (ABC) transporter complex"/>
    <property type="evidence" value="ECO:0007669"/>
    <property type="project" value="TreeGrafter"/>
</dbReference>
<feature type="domain" description="ABC transporter" evidence="10">
    <location>
        <begin position="8"/>
        <end position="257"/>
    </location>
</feature>
<dbReference type="GO" id="GO:0016887">
    <property type="term" value="F:ATP hydrolysis activity"/>
    <property type="evidence" value="ECO:0007669"/>
    <property type="project" value="InterPro"/>
</dbReference>
<feature type="transmembrane region" description="Helical" evidence="9">
    <location>
        <begin position="573"/>
        <end position="595"/>
    </location>
</feature>
<sequence length="607" mass="68491">MVGSDTVLELRNIFHSGQVEPTSWIQRLFGNVETGLILKDVSLDVKAGEVFAVLGSKGSGKRTLLDVISRRAHGATRGQILFDGSPLTLSWFQQTCGYVTHRTDLIPSLDTEQTLYYAANLSSGEKVSRYTCSTRVRQMLSDLALNQVAHHCVSSLNKSQYRRLVIGIQLIKDPVLLLLDEPTAELDPLSTYLVISILSSYARKRGRSVMLTMEKPRSDVFPFLDRAAFLCLGDILYSGPTRLMLDYFTSIGFPCPAVENPLMYYLCLSTVDRRSRERFLESNAQILDLVEKFKTDGVSYMTSPGHSQPLKAVLQPSRPSSLQVFMILYQRLFAATCNITTFGLTHMFLRLAVFPIYALMIFILFFQAQRKEHAGINHYGLILYSMNGAYLMSTITTSYTFHVFRTRYYQEAQEDLYSGPLFFLCYALFSLPFSILSVASASRILFQATGLSSLDDWGIWFGVLWGCYLLAEHQAIALLMVIKSSMTAMITSIYITTIYVILASGILRSSSSMPEWLLYMSYGAQPHYATAALSYRVFGEPMANCSQAMFGCKYFENHAHFAHRPSHSWDVDYNFIFTLAFPAIFVLGNVLLYIMPLPAFVKAKFRE</sequence>
<evidence type="ECO:0000313" key="11">
    <source>
        <dbReference type="EMBL" id="CAH1400076.1"/>
    </source>
</evidence>
<evidence type="ECO:0000256" key="2">
    <source>
        <dbReference type="ARBA" id="ARBA00005814"/>
    </source>
</evidence>
<dbReference type="Proteomes" id="UP001152798">
    <property type="component" value="Chromosome 4"/>
</dbReference>
<feature type="transmembrane region" description="Helical" evidence="9">
    <location>
        <begin position="347"/>
        <end position="366"/>
    </location>
</feature>
<name>A0A9P0MR69_NEZVI</name>
<evidence type="ECO:0000256" key="1">
    <source>
        <dbReference type="ARBA" id="ARBA00004141"/>
    </source>
</evidence>
<reference evidence="11" key="1">
    <citation type="submission" date="2022-01" db="EMBL/GenBank/DDBJ databases">
        <authorList>
            <person name="King R."/>
        </authorList>
    </citation>
    <scope>NUCLEOTIDE SEQUENCE</scope>
</reference>
<dbReference type="Pfam" id="PF01061">
    <property type="entry name" value="ABC2_membrane"/>
    <property type="match status" value="1"/>
</dbReference>
<feature type="transmembrane region" description="Helical" evidence="9">
    <location>
        <begin position="421"/>
        <end position="446"/>
    </location>
</feature>
<dbReference type="Gene3D" id="3.40.50.300">
    <property type="entry name" value="P-loop containing nucleotide triphosphate hydrolases"/>
    <property type="match status" value="1"/>
</dbReference>
<evidence type="ECO:0000256" key="5">
    <source>
        <dbReference type="ARBA" id="ARBA00022741"/>
    </source>
</evidence>
<dbReference type="FunFam" id="3.40.50.300:FF:001473">
    <property type="entry name" value="ATP-binding cassette transporter"/>
    <property type="match status" value="1"/>
</dbReference>
<comment type="subcellular location">
    <subcellularLocation>
        <location evidence="1">Membrane</location>
        <topology evidence="1">Multi-pass membrane protein</topology>
    </subcellularLocation>
</comment>
<dbReference type="InterPro" id="IPR050352">
    <property type="entry name" value="ABCG_transporters"/>
</dbReference>
<comment type="similarity">
    <text evidence="2">Belongs to the ABC transporter superfamily. ABCG family. Eye pigment precursor importer (TC 3.A.1.204) subfamily.</text>
</comment>
<dbReference type="InterPro" id="IPR027417">
    <property type="entry name" value="P-loop_NTPase"/>
</dbReference>
<evidence type="ECO:0000313" key="12">
    <source>
        <dbReference type="Proteomes" id="UP001152798"/>
    </source>
</evidence>
<feature type="transmembrane region" description="Helical" evidence="9">
    <location>
        <begin position="378"/>
        <end position="401"/>
    </location>
</feature>
<dbReference type="SMART" id="SM00382">
    <property type="entry name" value="AAA"/>
    <property type="match status" value="1"/>
</dbReference>
<organism evidence="11 12">
    <name type="scientific">Nezara viridula</name>
    <name type="common">Southern green stink bug</name>
    <name type="synonym">Cimex viridulus</name>
    <dbReference type="NCBI Taxonomy" id="85310"/>
    <lineage>
        <taxon>Eukaryota</taxon>
        <taxon>Metazoa</taxon>
        <taxon>Ecdysozoa</taxon>
        <taxon>Arthropoda</taxon>
        <taxon>Hexapoda</taxon>
        <taxon>Insecta</taxon>
        <taxon>Pterygota</taxon>
        <taxon>Neoptera</taxon>
        <taxon>Paraneoptera</taxon>
        <taxon>Hemiptera</taxon>
        <taxon>Heteroptera</taxon>
        <taxon>Panheteroptera</taxon>
        <taxon>Pentatomomorpha</taxon>
        <taxon>Pentatomoidea</taxon>
        <taxon>Pentatomidae</taxon>
        <taxon>Pentatominae</taxon>
        <taxon>Nezara</taxon>
    </lineage>
</organism>
<evidence type="ECO:0000256" key="4">
    <source>
        <dbReference type="ARBA" id="ARBA00022692"/>
    </source>
</evidence>
<evidence type="ECO:0000259" key="10">
    <source>
        <dbReference type="PROSITE" id="PS50893"/>
    </source>
</evidence>
<accession>A0A9P0MR69</accession>
<dbReference type="InterPro" id="IPR013525">
    <property type="entry name" value="ABC2_TM"/>
</dbReference>
<evidence type="ECO:0000256" key="3">
    <source>
        <dbReference type="ARBA" id="ARBA00022448"/>
    </source>
</evidence>
<protein>
    <recommendedName>
        <fullName evidence="10">ABC transporter domain-containing protein</fullName>
    </recommendedName>
</protein>
<proteinExistence type="inferred from homology"/>
<dbReference type="Pfam" id="PF00005">
    <property type="entry name" value="ABC_tran"/>
    <property type="match status" value="1"/>
</dbReference>
<dbReference type="PANTHER" id="PTHR48041:SF113">
    <property type="entry name" value="ATP-BINDING CASSETTE SUB-FAMILY G MEMBER 5"/>
    <property type="match status" value="1"/>
</dbReference>
<dbReference type="PANTHER" id="PTHR48041">
    <property type="entry name" value="ABC TRANSPORTER G FAMILY MEMBER 28"/>
    <property type="match status" value="1"/>
</dbReference>
<dbReference type="AlphaFoldDB" id="A0A9P0MR69"/>
<dbReference type="GO" id="GO:0140359">
    <property type="term" value="F:ABC-type transporter activity"/>
    <property type="evidence" value="ECO:0007669"/>
    <property type="project" value="InterPro"/>
</dbReference>
<evidence type="ECO:0000256" key="8">
    <source>
        <dbReference type="ARBA" id="ARBA00023136"/>
    </source>
</evidence>
<keyword evidence="6" id="KW-0067">ATP-binding</keyword>
<keyword evidence="12" id="KW-1185">Reference proteome</keyword>
<keyword evidence="4 9" id="KW-0812">Transmembrane</keyword>
<dbReference type="OrthoDB" id="66620at2759"/>
<feature type="transmembrane region" description="Helical" evidence="9">
    <location>
        <begin position="458"/>
        <end position="482"/>
    </location>
</feature>
<feature type="transmembrane region" description="Helical" evidence="9">
    <location>
        <begin position="488"/>
        <end position="507"/>
    </location>
</feature>
<dbReference type="InterPro" id="IPR003593">
    <property type="entry name" value="AAA+_ATPase"/>
</dbReference>
<dbReference type="GO" id="GO:0005524">
    <property type="term" value="F:ATP binding"/>
    <property type="evidence" value="ECO:0007669"/>
    <property type="project" value="UniProtKB-KW"/>
</dbReference>
<evidence type="ECO:0000256" key="7">
    <source>
        <dbReference type="ARBA" id="ARBA00022989"/>
    </source>
</evidence>
<keyword evidence="5" id="KW-0547">Nucleotide-binding</keyword>
<dbReference type="SUPFAM" id="SSF52540">
    <property type="entry name" value="P-loop containing nucleoside triphosphate hydrolases"/>
    <property type="match status" value="1"/>
</dbReference>
<keyword evidence="7 9" id="KW-1133">Transmembrane helix</keyword>
<dbReference type="EMBL" id="OV725080">
    <property type="protein sequence ID" value="CAH1400076.1"/>
    <property type="molecule type" value="Genomic_DNA"/>
</dbReference>
<keyword evidence="8 9" id="KW-0472">Membrane</keyword>
<gene>
    <name evidence="11" type="ORF">NEZAVI_LOCUS9388</name>
</gene>